<sequence length="116" mass="12793">MFSALQTLVAVKTSELPKCIDLAVKTLLDLKTLEKNIKNKEYAQSVSNYLGVTGGLNVNDTTRCVLEKVFTNNLAKQLNWAGRCNKTGVKNLQVVHCVKDVVLKNESEISTNVVII</sequence>
<proteinExistence type="predicted"/>
<evidence type="ECO:0000259" key="1">
    <source>
        <dbReference type="Pfam" id="PF16064"/>
    </source>
</evidence>
<evidence type="ECO:0000313" key="4">
    <source>
        <dbReference type="RefSeq" id="XP_065664923.1"/>
    </source>
</evidence>
<organism evidence="2 4">
    <name type="scientific">Hydra vulgaris</name>
    <name type="common">Hydra</name>
    <name type="synonym">Hydra attenuata</name>
    <dbReference type="NCBI Taxonomy" id="6087"/>
    <lineage>
        <taxon>Eukaryota</taxon>
        <taxon>Metazoa</taxon>
        <taxon>Cnidaria</taxon>
        <taxon>Hydrozoa</taxon>
        <taxon>Hydroidolina</taxon>
        <taxon>Anthoathecata</taxon>
        <taxon>Aplanulata</taxon>
        <taxon>Hydridae</taxon>
        <taxon>Hydra</taxon>
    </lineage>
</organism>
<gene>
    <name evidence="3 4 5" type="primary">LOC136086646</name>
</gene>
<accession>A0ABM4CSN1</accession>
<dbReference type="InterPro" id="IPR032071">
    <property type="entry name" value="DUF4806"/>
</dbReference>
<dbReference type="RefSeq" id="XP_065664923.1">
    <property type="nucleotide sequence ID" value="XM_065808851.1"/>
</dbReference>
<keyword evidence="2" id="KW-1185">Reference proteome</keyword>
<feature type="domain" description="DUF4806" evidence="1">
    <location>
        <begin position="24"/>
        <end position="93"/>
    </location>
</feature>
<dbReference type="GeneID" id="136086646"/>
<dbReference type="RefSeq" id="XP_065664922.1">
    <property type="nucleotide sequence ID" value="XM_065808850.1"/>
</dbReference>
<evidence type="ECO:0000313" key="2">
    <source>
        <dbReference type="Proteomes" id="UP001652625"/>
    </source>
</evidence>
<dbReference type="RefSeq" id="XP_065664924.1">
    <property type="nucleotide sequence ID" value="XM_065808852.1"/>
</dbReference>
<reference evidence="3 4" key="1">
    <citation type="submission" date="2025-05" db="UniProtKB">
        <authorList>
            <consortium name="RefSeq"/>
        </authorList>
    </citation>
    <scope>IDENTIFICATION</scope>
</reference>
<evidence type="ECO:0000313" key="3">
    <source>
        <dbReference type="RefSeq" id="XP_065664922.1"/>
    </source>
</evidence>
<dbReference type="Pfam" id="PF16064">
    <property type="entry name" value="DUF4806"/>
    <property type="match status" value="1"/>
</dbReference>
<dbReference type="Proteomes" id="UP001652625">
    <property type="component" value="Chromosome 10"/>
</dbReference>
<protein>
    <submittedName>
        <fullName evidence="3 4">Uncharacterized protein LOC136086646 isoform X1</fullName>
    </submittedName>
</protein>
<evidence type="ECO:0000313" key="5">
    <source>
        <dbReference type="RefSeq" id="XP_065664924.1"/>
    </source>
</evidence>
<name>A0ABM4CSN1_HYDVU</name>